<dbReference type="GO" id="GO:0016787">
    <property type="term" value="F:hydrolase activity"/>
    <property type="evidence" value="ECO:0007669"/>
    <property type="project" value="UniProtKB-KW"/>
</dbReference>
<dbReference type="SUPFAM" id="SSF53474">
    <property type="entry name" value="alpha/beta-Hydrolases"/>
    <property type="match status" value="1"/>
</dbReference>
<dbReference type="PANTHER" id="PTHR48081">
    <property type="entry name" value="AB HYDROLASE SUPERFAMILY PROTEIN C4A8.06C"/>
    <property type="match status" value="1"/>
</dbReference>
<protein>
    <submittedName>
        <fullName evidence="4">Alpha/Beta hydrolase protein</fullName>
    </submittedName>
</protein>
<proteinExistence type="predicted"/>
<dbReference type="Pfam" id="PF07859">
    <property type="entry name" value="Abhydrolase_3"/>
    <property type="match status" value="1"/>
</dbReference>
<feature type="compositionally biased region" description="Basic and acidic residues" evidence="2">
    <location>
        <begin position="82"/>
        <end position="119"/>
    </location>
</feature>
<evidence type="ECO:0000256" key="1">
    <source>
        <dbReference type="ARBA" id="ARBA00022801"/>
    </source>
</evidence>
<dbReference type="PANTHER" id="PTHR48081:SF8">
    <property type="entry name" value="ALPHA_BETA HYDROLASE FOLD-3 DOMAIN-CONTAINING PROTEIN-RELATED"/>
    <property type="match status" value="1"/>
</dbReference>
<feature type="compositionally biased region" description="Polar residues" evidence="2">
    <location>
        <begin position="15"/>
        <end position="38"/>
    </location>
</feature>
<feature type="region of interest" description="Disordered" evidence="2">
    <location>
        <begin position="64"/>
        <end position="130"/>
    </location>
</feature>
<evidence type="ECO:0000256" key="2">
    <source>
        <dbReference type="SAM" id="MobiDB-lite"/>
    </source>
</evidence>
<feature type="compositionally biased region" description="Basic and acidic residues" evidence="2">
    <location>
        <begin position="152"/>
        <end position="167"/>
    </location>
</feature>
<dbReference type="InterPro" id="IPR029058">
    <property type="entry name" value="AB_hydrolase_fold"/>
</dbReference>
<evidence type="ECO:0000313" key="4">
    <source>
        <dbReference type="EMBL" id="KAK4177295.1"/>
    </source>
</evidence>
<feature type="compositionally biased region" description="Polar residues" evidence="2">
    <location>
        <begin position="193"/>
        <end position="209"/>
    </location>
</feature>
<evidence type="ECO:0000259" key="3">
    <source>
        <dbReference type="Pfam" id="PF07859"/>
    </source>
</evidence>
<dbReference type="InterPro" id="IPR013094">
    <property type="entry name" value="AB_hydrolase_3"/>
</dbReference>
<name>A0AAN7A8R6_9PEZI</name>
<organism evidence="4 5">
    <name type="scientific">Triangularia setosa</name>
    <dbReference type="NCBI Taxonomy" id="2587417"/>
    <lineage>
        <taxon>Eukaryota</taxon>
        <taxon>Fungi</taxon>
        <taxon>Dikarya</taxon>
        <taxon>Ascomycota</taxon>
        <taxon>Pezizomycotina</taxon>
        <taxon>Sordariomycetes</taxon>
        <taxon>Sordariomycetidae</taxon>
        <taxon>Sordariales</taxon>
        <taxon>Podosporaceae</taxon>
        <taxon>Triangularia</taxon>
    </lineage>
</organism>
<sequence length="817" mass="91041">MPSYEPTPRRFSVLSVPQSAAASRRNSFDDATQPSLVHNNHGGTGATVNLELILSRLQFFDAKDEERGRSRNGIDTGFEAPVARRRESSASTREKIALWEERSRSQERGQDGQRELDRRGRSKSRLRDLTAGNRVSVVPEVPELAATFKNFAKEKKREEEPDGRIFDLSHAATPPKGTKQSAIDVKLSKEQASDGTTANQSFPPQTPSRAAQAPFTPDATPKERPESLGGPRKRRESPSTNAMIDRSRPASPKSNSWAALAPSPPATPVAAPTLTPPRIETDMKPLLVFEGSEQQNAEMGLGKGNTDQAWRISTYRPDFPVSTHYPHLEDIQSLAHTRFDGDPLQKPSRSQVPDTAPASLRPRSTGEDYPYPTRNVLKSGDWVVSIPGPAKTYIPTDQNPGQTQRRSVSRAGTKHRGSKHHEWDAPPVIERALHAASVSVIKGLELPIELYRGFRDVYYPAPDRPDIIKAYTIRRRLPVRIFFPVRHDLTSPALLPTLFTIHGGGFTVGSPSEDDVWNRGFADSFTILVIALNYSKAPWAPFPGPLLDVEALYHAILNDESLPIDRIRTAIAGFDSGANLALGLSQLPSVKTGRDPNVHRYPHPHFSQPPRSNPPPAAVISVCGILDFTVPVSQKLKTRPYKNELRGPRGWGQGLDWVGRLLPSCAWSYIPYGHDAADPLLSPAYADRRELPPHVFVMAAELDCLGHESWKAASVWGGRPVPVQDDAVGRVERSLWRGCLEEADNTRFSWVEEMRREDGVRGSTRWLLVPDVVHGFDSANWRNKYLWGDEEARMDAEMKTMAYQREMAEWLWGVVWR</sequence>
<feature type="compositionally biased region" description="Polar residues" evidence="2">
    <location>
        <begin position="395"/>
        <end position="406"/>
    </location>
</feature>
<dbReference type="Proteomes" id="UP001302321">
    <property type="component" value="Unassembled WGS sequence"/>
</dbReference>
<feature type="region of interest" description="Disordered" evidence="2">
    <location>
        <begin position="338"/>
        <end position="372"/>
    </location>
</feature>
<dbReference type="Gene3D" id="3.40.50.1820">
    <property type="entry name" value="alpha/beta hydrolase"/>
    <property type="match status" value="1"/>
</dbReference>
<reference evidence="4" key="1">
    <citation type="journal article" date="2023" name="Mol. Phylogenet. Evol.">
        <title>Genome-scale phylogeny and comparative genomics of the fungal order Sordariales.</title>
        <authorList>
            <person name="Hensen N."/>
            <person name="Bonometti L."/>
            <person name="Westerberg I."/>
            <person name="Brannstrom I.O."/>
            <person name="Guillou S."/>
            <person name="Cros-Aarteil S."/>
            <person name="Calhoun S."/>
            <person name="Haridas S."/>
            <person name="Kuo A."/>
            <person name="Mondo S."/>
            <person name="Pangilinan J."/>
            <person name="Riley R."/>
            <person name="LaButti K."/>
            <person name="Andreopoulos B."/>
            <person name="Lipzen A."/>
            <person name="Chen C."/>
            <person name="Yan M."/>
            <person name="Daum C."/>
            <person name="Ng V."/>
            <person name="Clum A."/>
            <person name="Steindorff A."/>
            <person name="Ohm R.A."/>
            <person name="Martin F."/>
            <person name="Silar P."/>
            <person name="Natvig D.O."/>
            <person name="Lalanne C."/>
            <person name="Gautier V."/>
            <person name="Ament-Velasquez S.L."/>
            <person name="Kruys A."/>
            <person name="Hutchinson M.I."/>
            <person name="Powell A.J."/>
            <person name="Barry K."/>
            <person name="Miller A.N."/>
            <person name="Grigoriev I.V."/>
            <person name="Debuchy R."/>
            <person name="Gladieux P."/>
            <person name="Hiltunen Thoren M."/>
            <person name="Johannesson H."/>
        </authorList>
    </citation>
    <scope>NUCLEOTIDE SEQUENCE</scope>
    <source>
        <strain evidence="4">CBS 892.96</strain>
    </source>
</reference>
<dbReference type="AlphaFoldDB" id="A0AAN7A8R6"/>
<evidence type="ECO:0000313" key="5">
    <source>
        <dbReference type="Proteomes" id="UP001302321"/>
    </source>
</evidence>
<feature type="region of interest" description="Disordered" evidence="2">
    <location>
        <begin position="152"/>
        <end position="276"/>
    </location>
</feature>
<gene>
    <name evidence="4" type="ORF">QBC36DRAFT_185392</name>
</gene>
<keyword evidence="5" id="KW-1185">Reference proteome</keyword>
<comment type="caution">
    <text evidence="4">The sequence shown here is derived from an EMBL/GenBank/DDBJ whole genome shotgun (WGS) entry which is preliminary data.</text>
</comment>
<reference evidence="4" key="2">
    <citation type="submission" date="2023-05" db="EMBL/GenBank/DDBJ databases">
        <authorList>
            <consortium name="Lawrence Berkeley National Laboratory"/>
            <person name="Steindorff A."/>
            <person name="Hensen N."/>
            <person name="Bonometti L."/>
            <person name="Westerberg I."/>
            <person name="Brannstrom I.O."/>
            <person name="Guillou S."/>
            <person name="Cros-Aarteil S."/>
            <person name="Calhoun S."/>
            <person name="Haridas S."/>
            <person name="Kuo A."/>
            <person name="Mondo S."/>
            <person name="Pangilinan J."/>
            <person name="Riley R."/>
            <person name="Labutti K."/>
            <person name="Andreopoulos B."/>
            <person name="Lipzen A."/>
            <person name="Chen C."/>
            <person name="Yanf M."/>
            <person name="Daum C."/>
            <person name="Ng V."/>
            <person name="Clum A."/>
            <person name="Ohm R."/>
            <person name="Martin F."/>
            <person name="Silar P."/>
            <person name="Natvig D."/>
            <person name="Lalanne C."/>
            <person name="Gautier V."/>
            <person name="Ament-Velasquez S.L."/>
            <person name="Kruys A."/>
            <person name="Hutchinson M.I."/>
            <person name="Powell A.J."/>
            <person name="Barry K."/>
            <person name="Miller A.N."/>
            <person name="Grigoriev I.V."/>
            <person name="Debuchy R."/>
            <person name="Gladieux P."/>
            <person name="Thoren M.H."/>
            <person name="Johannesson H."/>
        </authorList>
    </citation>
    <scope>NUCLEOTIDE SEQUENCE</scope>
    <source>
        <strain evidence="4">CBS 892.96</strain>
    </source>
</reference>
<accession>A0AAN7A8R6</accession>
<feature type="domain" description="Alpha/beta hydrolase fold-3" evidence="3">
    <location>
        <begin position="499"/>
        <end position="718"/>
    </location>
</feature>
<dbReference type="InterPro" id="IPR050300">
    <property type="entry name" value="GDXG_lipolytic_enzyme"/>
</dbReference>
<dbReference type="EMBL" id="MU866169">
    <property type="protein sequence ID" value="KAK4177295.1"/>
    <property type="molecule type" value="Genomic_DNA"/>
</dbReference>
<feature type="region of interest" description="Disordered" evidence="2">
    <location>
        <begin position="1"/>
        <end position="43"/>
    </location>
</feature>
<keyword evidence="1 4" id="KW-0378">Hydrolase</keyword>
<feature type="region of interest" description="Disordered" evidence="2">
    <location>
        <begin position="393"/>
        <end position="421"/>
    </location>
</feature>